<accession>A0ABV9DD58</accession>
<dbReference type="Proteomes" id="UP001595989">
    <property type="component" value="Unassembled WGS sequence"/>
</dbReference>
<gene>
    <name evidence="1" type="ORF">ACFO3D_00605</name>
</gene>
<dbReference type="RefSeq" id="WP_390292632.1">
    <property type="nucleotide sequence ID" value="NZ_JBHSFU010000001.1"/>
</dbReference>
<dbReference type="InterPro" id="IPR021338">
    <property type="entry name" value="DUF2953"/>
</dbReference>
<evidence type="ECO:0000313" key="2">
    <source>
        <dbReference type="Proteomes" id="UP001595989"/>
    </source>
</evidence>
<reference evidence="2" key="1">
    <citation type="journal article" date="2019" name="Int. J. Syst. Evol. Microbiol.">
        <title>The Global Catalogue of Microorganisms (GCM) 10K type strain sequencing project: providing services to taxonomists for standard genome sequencing and annotation.</title>
        <authorList>
            <consortium name="The Broad Institute Genomics Platform"/>
            <consortium name="The Broad Institute Genome Sequencing Center for Infectious Disease"/>
            <person name="Wu L."/>
            <person name="Ma J."/>
        </authorList>
    </citation>
    <scope>NUCLEOTIDE SEQUENCE [LARGE SCALE GENOMIC DNA]</scope>
    <source>
        <strain evidence="2">CGMCC 4.7426</strain>
    </source>
</reference>
<dbReference type="EMBL" id="JBHSFU010000001">
    <property type="protein sequence ID" value="MFC4556705.1"/>
    <property type="molecule type" value="Genomic_DNA"/>
</dbReference>
<name>A0ABV9DD58_9BACI</name>
<keyword evidence="2" id="KW-1185">Reference proteome</keyword>
<organism evidence="1 2">
    <name type="scientific">Virgibacillus kekensis</name>
    <dbReference type="NCBI Taxonomy" id="202261"/>
    <lineage>
        <taxon>Bacteria</taxon>
        <taxon>Bacillati</taxon>
        <taxon>Bacillota</taxon>
        <taxon>Bacilli</taxon>
        <taxon>Bacillales</taxon>
        <taxon>Bacillaceae</taxon>
        <taxon>Virgibacillus</taxon>
    </lineage>
</organism>
<proteinExistence type="predicted"/>
<evidence type="ECO:0000313" key="1">
    <source>
        <dbReference type="EMBL" id="MFC4556705.1"/>
    </source>
</evidence>
<dbReference type="Pfam" id="PF11167">
    <property type="entry name" value="DUF2953"/>
    <property type="match status" value="1"/>
</dbReference>
<sequence>MVELISGIFIIGVLLLFSKVKVSGEMFIGQKKQVLSIAVYIYGVRLIRRQVDLSGGQQKDKTFREVLDQFHKMSENFGQKVRTYGNIASILLKPLTFRKLAWTTRVGTGDASSAGMTAGGIWAAKGTITGLLSVKCTLKCNPLLEVIPLFNQRFIQSELDCIVTVRIGKAIYAFLMAMRKLSTKKQAFI</sequence>
<protein>
    <submittedName>
        <fullName evidence="1">DUF2953 domain-containing protein</fullName>
    </submittedName>
</protein>
<comment type="caution">
    <text evidence="1">The sequence shown here is derived from an EMBL/GenBank/DDBJ whole genome shotgun (WGS) entry which is preliminary data.</text>
</comment>